<evidence type="ECO:0000313" key="14">
    <source>
        <dbReference type="Proteomes" id="UP000231358"/>
    </source>
</evidence>
<dbReference type="GO" id="GO:0006310">
    <property type="term" value="P:DNA recombination"/>
    <property type="evidence" value="ECO:0007669"/>
    <property type="project" value="UniProtKB-KW"/>
</dbReference>
<dbReference type="STRING" id="656916.A0A2G7GAB8"/>
<proteinExistence type="inferred from homology"/>
<keyword evidence="6" id="KW-0238">DNA-binding</keyword>
<sequence>MVQYGSKRGRQKNNLNRRRKRARKEAPAIGSDMPKEESKAPYLELNEEQRTLVDLIRTGRNVFYTGAAGCGKSTVLKECIRRLRESGKQVDTTAPTGRAALEINGCTFWTYAGWTPLHMKESLETLKKKVHMKRTKDRLLQTDVLIFDEISMVENHHFERLNTIMQEARHSDEAFGGVQLIVTGDFCQLPPVKPFTYCLQCGQEMIRILAGSIYKCPTHGEFSDEDKWLSRAASGNNAILHMFESVTEIKVGMQVILLVNLGINCGLVNGSQGMVVGWKTLDQMSDPSNMSRQDCDAAQNITVPSLKGDYILHRHRSIATFMQEAARTEWPVVLFNNGLERIVTADCIVNAIGNKKPWSLLSRTQIPLLPAWALSIHKSQGMTLDSVIVDLSRCFEEGQVYVALSRASSLAGLKVYNLGTQLQRGNKQVMRFLEEKFGIK</sequence>
<evidence type="ECO:0000256" key="3">
    <source>
        <dbReference type="ARBA" id="ARBA00022801"/>
    </source>
</evidence>
<dbReference type="CDD" id="cd18809">
    <property type="entry name" value="SF1_C_RecD"/>
    <property type="match status" value="1"/>
</dbReference>
<dbReference type="InterPro" id="IPR010285">
    <property type="entry name" value="DNA_helicase_pif1-like_DEAD"/>
</dbReference>
<dbReference type="GO" id="GO:0005524">
    <property type="term" value="F:ATP binding"/>
    <property type="evidence" value="ECO:0007669"/>
    <property type="project" value="UniProtKB-KW"/>
</dbReference>
<dbReference type="GO" id="GO:0016887">
    <property type="term" value="F:ATP hydrolysis activity"/>
    <property type="evidence" value="ECO:0007669"/>
    <property type="project" value="RHEA"/>
</dbReference>
<keyword evidence="3 9" id="KW-0378">Hydrolase</keyword>
<keyword evidence="8" id="KW-0413">Isomerase</keyword>
<dbReference type="PANTHER" id="PTHR47642:SF5">
    <property type="entry name" value="ATP-DEPENDENT DNA HELICASE"/>
    <property type="match status" value="1"/>
</dbReference>
<evidence type="ECO:0000259" key="12">
    <source>
        <dbReference type="Pfam" id="PF21530"/>
    </source>
</evidence>
<dbReference type="AlphaFoldDB" id="A0A2G7GAB8"/>
<evidence type="ECO:0000256" key="7">
    <source>
        <dbReference type="ARBA" id="ARBA00023204"/>
    </source>
</evidence>
<comment type="cofactor">
    <cofactor evidence="9">
        <name>Mg(2+)</name>
        <dbReference type="ChEBI" id="CHEBI:18420"/>
    </cofactor>
</comment>
<evidence type="ECO:0000256" key="1">
    <source>
        <dbReference type="ARBA" id="ARBA00022741"/>
    </source>
</evidence>
<comment type="caution">
    <text evidence="13">The sequence shown here is derived from an EMBL/GenBank/DDBJ whole genome shotgun (WGS) entry which is preliminary data.</text>
</comment>
<dbReference type="EC" id="5.6.2.3" evidence="9"/>
<dbReference type="Pfam" id="PF21530">
    <property type="entry name" value="Pif1_2B_dom"/>
    <property type="match status" value="1"/>
</dbReference>
<accession>A0A2G7GAB8</accession>
<comment type="similarity">
    <text evidence="9">Belongs to the helicase family.</text>
</comment>
<keyword evidence="14" id="KW-1185">Reference proteome</keyword>
<keyword evidence="7 9" id="KW-0234">DNA repair</keyword>
<evidence type="ECO:0000256" key="6">
    <source>
        <dbReference type="ARBA" id="ARBA00023125"/>
    </source>
</evidence>
<evidence type="ECO:0000256" key="4">
    <source>
        <dbReference type="ARBA" id="ARBA00022806"/>
    </source>
</evidence>
<keyword evidence="1 9" id="KW-0547">Nucleotide-binding</keyword>
<dbReference type="InterPro" id="IPR049163">
    <property type="entry name" value="Pif1-like_2B_dom"/>
</dbReference>
<keyword evidence="2 9" id="KW-0227">DNA damage</keyword>
<dbReference type="EMBL" id="NEXV01000052">
    <property type="protein sequence ID" value="PIG89555.1"/>
    <property type="molecule type" value="Genomic_DNA"/>
</dbReference>
<keyword evidence="5 9" id="KW-0067">ATP-binding</keyword>
<protein>
    <recommendedName>
        <fullName evidence="9">ATP-dependent DNA helicase</fullName>
        <ecNumber evidence="9">5.6.2.3</ecNumber>
    </recommendedName>
</protein>
<dbReference type="Proteomes" id="UP000231358">
    <property type="component" value="Unassembled WGS sequence"/>
</dbReference>
<feature type="domain" description="DNA helicase Pif1-like DEAD-box helicase" evidence="11">
    <location>
        <begin position="45"/>
        <end position="193"/>
    </location>
</feature>
<dbReference type="Pfam" id="PF05970">
    <property type="entry name" value="PIF1"/>
    <property type="match status" value="1"/>
</dbReference>
<name>A0A2G7GAB8_9EURO</name>
<dbReference type="InterPro" id="IPR051055">
    <property type="entry name" value="PIF1_helicase"/>
</dbReference>
<evidence type="ECO:0000259" key="11">
    <source>
        <dbReference type="Pfam" id="PF05970"/>
    </source>
</evidence>
<gene>
    <name evidence="13" type="ORF">AARAC_009827</name>
</gene>
<keyword evidence="9" id="KW-0233">DNA recombination</keyword>
<dbReference type="GO" id="GO:0000723">
    <property type="term" value="P:telomere maintenance"/>
    <property type="evidence" value="ECO:0007669"/>
    <property type="project" value="InterPro"/>
</dbReference>
<dbReference type="GO" id="GO:0006281">
    <property type="term" value="P:DNA repair"/>
    <property type="evidence" value="ECO:0007669"/>
    <property type="project" value="UniProtKB-KW"/>
</dbReference>
<dbReference type="InterPro" id="IPR027417">
    <property type="entry name" value="P-loop_NTPase"/>
</dbReference>
<dbReference type="GO" id="GO:0043139">
    <property type="term" value="F:5'-3' DNA helicase activity"/>
    <property type="evidence" value="ECO:0007669"/>
    <property type="project" value="UniProtKB-EC"/>
</dbReference>
<dbReference type="Gene3D" id="3.40.50.300">
    <property type="entry name" value="P-loop containing nucleotide triphosphate hydrolases"/>
    <property type="match status" value="2"/>
</dbReference>
<keyword evidence="4 9" id="KW-0347">Helicase</keyword>
<comment type="catalytic activity">
    <reaction evidence="9">
        <text>ATP + H2O = ADP + phosphate + H(+)</text>
        <dbReference type="Rhea" id="RHEA:13065"/>
        <dbReference type="ChEBI" id="CHEBI:15377"/>
        <dbReference type="ChEBI" id="CHEBI:15378"/>
        <dbReference type="ChEBI" id="CHEBI:30616"/>
        <dbReference type="ChEBI" id="CHEBI:43474"/>
        <dbReference type="ChEBI" id="CHEBI:456216"/>
        <dbReference type="EC" id="5.6.2.3"/>
    </reaction>
</comment>
<feature type="compositionally biased region" description="Basic residues" evidence="10">
    <location>
        <begin position="7"/>
        <end position="23"/>
    </location>
</feature>
<feature type="region of interest" description="Disordered" evidence="10">
    <location>
        <begin position="1"/>
        <end position="39"/>
    </location>
</feature>
<evidence type="ECO:0000256" key="2">
    <source>
        <dbReference type="ARBA" id="ARBA00022763"/>
    </source>
</evidence>
<evidence type="ECO:0000313" key="13">
    <source>
        <dbReference type="EMBL" id="PIG89555.1"/>
    </source>
</evidence>
<evidence type="ECO:0000256" key="10">
    <source>
        <dbReference type="SAM" id="MobiDB-lite"/>
    </source>
</evidence>
<feature type="domain" description="DNA helicase Pif1-like 2B" evidence="12">
    <location>
        <begin position="249"/>
        <end position="277"/>
    </location>
</feature>
<evidence type="ECO:0000256" key="5">
    <source>
        <dbReference type="ARBA" id="ARBA00022840"/>
    </source>
</evidence>
<dbReference type="SUPFAM" id="SSF52540">
    <property type="entry name" value="P-loop containing nucleoside triphosphate hydrolases"/>
    <property type="match status" value="2"/>
</dbReference>
<organism evidence="13 14">
    <name type="scientific">Aspergillus arachidicola</name>
    <dbReference type="NCBI Taxonomy" id="656916"/>
    <lineage>
        <taxon>Eukaryota</taxon>
        <taxon>Fungi</taxon>
        <taxon>Dikarya</taxon>
        <taxon>Ascomycota</taxon>
        <taxon>Pezizomycotina</taxon>
        <taxon>Eurotiomycetes</taxon>
        <taxon>Eurotiomycetidae</taxon>
        <taxon>Eurotiales</taxon>
        <taxon>Aspergillaceae</taxon>
        <taxon>Aspergillus</taxon>
        <taxon>Aspergillus subgen. Circumdati</taxon>
    </lineage>
</organism>
<evidence type="ECO:0000256" key="9">
    <source>
        <dbReference type="RuleBase" id="RU363044"/>
    </source>
</evidence>
<evidence type="ECO:0000256" key="8">
    <source>
        <dbReference type="ARBA" id="ARBA00023235"/>
    </source>
</evidence>
<reference evidence="13 14" key="1">
    <citation type="submission" date="2017-05" db="EMBL/GenBank/DDBJ databases">
        <title>Genome sequence for an aflatoxigenic pathogen of Argentinian peanut, Aspergillus arachidicola.</title>
        <authorList>
            <person name="Moore G."/>
            <person name="Beltz S.B."/>
            <person name="Mack B.M."/>
        </authorList>
    </citation>
    <scope>NUCLEOTIDE SEQUENCE [LARGE SCALE GENOMIC DNA]</scope>
    <source>
        <strain evidence="13 14">CBS 117610</strain>
    </source>
</reference>
<dbReference type="PANTHER" id="PTHR47642">
    <property type="entry name" value="ATP-DEPENDENT DNA HELICASE"/>
    <property type="match status" value="1"/>
</dbReference>